<dbReference type="Proteomes" id="UP000236319">
    <property type="component" value="Unassembled WGS sequence"/>
</dbReference>
<proteinExistence type="predicted"/>
<dbReference type="VEuPathDB" id="PiroplasmaDB:BOVATA_002400"/>
<evidence type="ECO:0000313" key="2">
    <source>
        <dbReference type="EMBL" id="GBE58747.1"/>
    </source>
</evidence>
<comment type="caution">
    <text evidence="2">The sequence shown here is derived from an EMBL/GenBank/DDBJ whole genome shotgun (WGS) entry which is preliminary data.</text>
</comment>
<organism evidence="2 3">
    <name type="scientific">Babesia ovata</name>
    <dbReference type="NCBI Taxonomy" id="189622"/>
    <lineage>
        <taxon>Eukaryota</taxon>
        <taxon>Sar</taxon>
        <taxon>Alveolata</taxon>
        <taxon>Apicomplexa</taxon>
        <taxon>Aconoidasida</taxon>
        <taxon>Piroplasmida</taxon>
        <taxon>Babesiidae</taxon>
        <taxon>Babesia</taxon>
    </lineage>
</organism>
<gene>
    <name evidence="2" type="ORF">BOVATA_002400</name>
</gene>
<reference evidence="2 3" key="1">
    <citation type="journal article" date="2017" name="BMC Genomics">
        <title>Whole-genome assembly of Babesia ovata and comparative genomics between closely related pathogens.</title>
        <authorList>
            <person name="Yamagishi J."/>
            <person name="Asada M."/>
            <person name="Hakimi H."/>
            <person name="Tanaka T.Q."/>
            <person name="Sugimoto C."/>
            <person name="Kawazu S."/>
        </authorList>
    </citation>
    <scope>NUCLEOTIDE SEQUENCE [LARGE SCALE GENOMIC DNA]</scope>
    <source>
        <strain evidence="2 3">Miyake</strain>
    </source>
</reference>
<evidence type="ECO:0000256" key="1">
    <source>
        <dbReference type="SAM" id="MobiDB-lite"/>
    </source>
</evidence>
<feature type="region of interest" description="Disordered" evidence="1">
    <location>
        <begin position="298"/>
        <end position="317"/>
    </location>
</feature>
<sequence length="420" mass="46847">MKATSHPLGVERRPARAGHLNSPRRGTTALREHASFPSDVFSALWRRSDRAARDDISPTALRSKSAASRQIVPKWNGWRYKHDSDGASESSGSCQEAHTTSTYTTALYNKLSSMFYEFKGYMYSNWQMYSAAANDRPSASGQIEPCNPTSKRFMWTMDSLVGNKGNADPFVAFIPSFSTLKPGYEFSDAFVPHHDHFVDCFALFIEGSASPGNTTEPLRRTESNTSVESMGDNLICELVNKVSQEVISESGPYQCVFEEEIDSRTPNDGLRNLMSELPISSGRIKFFQTIKSLGKTWENRHRRQGSPVSRASDPGPVECSSPASYIKNRLGVLSEYLARRSEGALSAASLKSYFGNLRARRSADSGDSSASDENARNRLEEHIQIHTGHWDEFQYDDIEVILRDDDNNSVVQLPYGCVIM</sequence>
<name>A0A2H6K6W6_9APIC</name>
<dbReference type="GeneID" id="39872517"/>
<protein>
    <submittedName>
        <fullName evidence="2">Surfactin synthetase A, putative</fullName>
    </submittedName>
</protein>
<dbReference type="AlphaFoldDB" id="A0A2H6K6W6"/>
<dbReference type="RefSeq" id="XP_028864990.1">
    <property type="nucleotide sequence ID" value="XM_029009157.1"/>
</dbReference>
<keyword evidence="3" id="KW-1185">Reference proteome</keyword>
<evidence type="ECO:0000313" key="3">
    <source>
        <dbReference type="Proteomes" id="UP000236319"/>
    </source>
</evidence>
<accession>A0A2H6K6W6</accession>
<dbReference type="EMBL" id="BDSA01000001">
    <property type="protein sequence ID" value="GBE58747.1"/>
    <property type="molecule type" value="Genomic_DNA"/>
</dbReference>
<dbReference type="OrthoDB" id="360406at2759"/>
<feature type="region of interest" description="Disordered" evidence="1">
    <location>
        <begin position="1"/>
        <end position="28"/>
    </location>
</feature>